<evidence type="ECO:0000256" key="5">
    <source>
        <dbReference type="ARBA" id="ARBA00022840"/>
    </source>
</evidence>
<evidence type="ECO:0000256" key="2">
    <source>
        <dbReference type="ARBA" id="ARBA00007095"/>
    </source>
</evidence>
<dbReference type="Gene3D" id="3.40.50.300">
    <property type="entry name" value="P-loop containing nucleotide triphosphate hydrolases"/>
    <property type="match status" value="1"/>
</dbReference>
<dbReference type="RefSeq" id="XP_014246396.1">
    <property type="nucleotide sequence ID" value="XM_014390910.2"/>
</dbReference>
<keyword evidence="6" id="KW-0238">DNA-binding</keyword>
<dbReference type="SUPFAM" id="SSF52540">
    <property type="entry name" value="P-loop containing nucleoside triphosphate hydrolases"/>
    <property type="match status" value="1"/>
</dbReference>
<dbReference type="PANTHER" id="PTHR46457:SF1">
    <property type="entry name" value="DNA REPAIR PROTEIN RAD51 HOMOLOG 4"/>
    <property type="match status" value="1"/>
</dbReference>
<dbReference type="InterPro" id="IPR020588">
    <property type="entry name" value="RecA_ATP-bd"/>
</dbReference>
<proteinExistence type="inferred from homology"/>
<dbReference type="Proteomes" id="UP000494040">
    <property type="component" value="Unassembled WGS sequence"/>
</dbReference>
<dbReference type="RefSeq" id="XP_014246397.1">
    <property type="nucleotide sequence ID" value="XM_014390911.2"/>
</dbReference>
<keyword evidence="3" id="KW-0547">Nucleotide-binding</keyword>
<feature type="domain" description="RecA family profile 1" evidence="10">
    <location>
        <begin position="72"/>
        <end position="240"/>
    </location>
</feature>
<evidence type="ECO:0000256" key="4">
    <source>
        <dbReference type="ARBA" id="ARBA00022763"/>
    </source>
</evidence>
<evidence type="ECO:0000259" key="10">
    <source>
        <dbReference type="PROSITE" id="PS50162"/>
    </source>
</evidence>
<dbReference type="PANTHER" id="PTHR46457">
    <property type="entry name" value="DNA REPAIR PROTEIN RAD51 HOMOLOG 4"/>
    <property type="match status" value="1"/>
</dbReference>
<dbReference type="GO" id="GO:0000724">
    <property type="term" value="P:double-strand break repair via homologous recombination"/>
    <property type="evidence" value="ECO:0007669"/>
    <property type="project" value="TreeGrafter"/>
</dbReference>
<keyword evidence="5" id="KW-0067">ATP-binding</keyword>
<evidence type="ECO:0000313" key="11">
    <source>
        <dbReference type="EnsemblMetazoa" id="XP_014246396.1"/>
    </source>
</evidence>
<dbReference type="KEGG" id="clec:106664868"/>
<evidence type="ECO:0000313" key="12">
    <source>
        <dbReference type="Proteomes" id="UP000494040"/>
    </source>
</evidence>
<evidence type="ECO:0000256" key="8">
    <source>
        <dbReference type="ARBA" id="ARBA00023204"/>
    </source>
</evidence>
<protein>
    <recommendedName>
        <fullName evidence="10">RecA family profile 1 domain-containing protein</fullName>
    </recommendedName>
</protein>
<evidence type="ECO:0000256" key="6">
    <source>
        <dbReference type="ARBA" id="ARBA00023125"/>
    </source>
</evidence>
<dbReference type="AlphaFoldDB" id="A0A8I6RJW1"/>
<dbReference type="GO" id="GO:0005524">
    <property type="term" value="F:ATP binding"/>
    <property type="evidence" value="ECO:0007669"/>
    <property type="project" value="UniProtKB-KW"/>
</dbReference>
<evidence type="ECO:0000256" key="7">
    <source>
        <dbReference type="ARBA" id="ARBA00023172"/>
    </source>
</evidence>
<dbReference type="InterPro" id="IPR027417">
    <property type="entry name" value="P-loop_NTPase"/>
</dbReference>
<keyword evidence="8" id="KW-0234">DNA repair</keyword>
<dbReference type="OrthoDB" id="336321at2759"/>
<dbReference type="PROSITE" id="PS50162">
    <property type="entry name" value="RECA_2"/>
    <property type="match status" value="1"/>
</dbReference>
<dbReference type="GO" id="GO:0033063">
    <property type="term" value="C:Rad51B-Rad51C-Rad51D-XRCC2 complex"/>
    <property type="evidence" value="ECO:0007669"/>
    <property type="project" value="TreeGrafter"/>
</dbReference>
<dbReference type="GO" id="GO:0003697">
    <property type="term" value="F:single-stranded DNA binding"/>
    <property type="evidence" value="ECO:0007669"/>
    <property type="project" value="TreeGrafter"/>
</dbReference>
<dbReference type="InterPro" id="IPR047323">
    <property type="entry name" value="Rad51D_C"/>
</dbReference>
<dbReference type="EnsemblMetazoa" id="XM_024225796.1">
    <property type="protein sequence ID" value="XP_024081564.1"/>
    <property type="gene ID" value="LOC106664868"/>
</dbReference>
<dbReference type="CDD" id="cd19489">
    <property type="entry name" value="Rad51D"/>
    <property type="match status" value="1"/>
</dbReference>
<evidence type="ECO:0000256" key="9">
    <source>
        <dbReference type="ARBA" id="ARBA00023242"/>
    </source>
</evidence>
<dbReference type="InterPro" id="IPR051988">
    <property type="entry name" value="HRR_RAD51_Paralog"/>
</dbReference>
<dbReference type="InterPro" id="IPR013632">
    <property type="entry name" value="Rad51_C"/>
</dbReference>
<dbReference type="GO" id="GO:0005815">
    <property type="term" value="C:microtubule organizing center"/>
    <property type="evidence" value="ECO:0007669"/>
    <property type="project" value="TreeGrafter"/>
</dbReference>
<sequence length="308" mass="34643">MPRLCHFISTESILKLNQNNVFTVNEFLQIDSDTLSVYASLPVEDIISVKQQLLEAYSGDVKSGFDLLHFEDRGLCKTGIEELDSLTKGGLRPGSILELSGLSGSGKTQLALNILVNLSLKDDIDAVYIDTKNDFRPEHFSSLLKAKLKEDEKLEGIIKKIFLQKIMDIHELISALHNLKIKYSESKRNSIRLIIVDSISVVSFPFLGNNEGLPLLNHIACVAKFLAAEFNAIIIFINLAIRHFNDKEATEELRPFLGKYWLYVPNTRLMISRPDPSHISRKIQVAKSDTLKNGDFCMIDILENGLIV</sequence>
<evidence type="ECO:0000256" key="1">
    <source>
        <dbReference type="ARBA" id="ARBA00004123"/>
    </source>
</evidence>
<dbReference type="EnsemblMetazoa" id="XM_014390911.2">
    <property type="protein sequence ID" value="XP_014246397.1"/>
    <property type="gene ID" value="LOC106664868"/>
</dbReference>
<dbReference type="GO" id="GO:0000723">
    <property type="term" value="P:telomere maintenance"/>
    <property type="evidence" value="ECO:0007669"/>
    <property type="project" value="TreeGrafter"/>
</dbReference>
<dbReference type="OMA" id="CKRIQDM"/>
<organism evidence="11 12">
    <name type="scientific">Cimex lectularius</name>
    <name type="common">Bed bug</name>
    <name type="synonym">Acanthia lectularia</name>
    <dbReference type="NCBI Taxonomy" id="79782"/>
    <lineage>
        <taxon>Eukaryota</taxon>
        <taxon>Metazoa</taxon>
        <taxon>Ecdysozoa</taxon>
        <taxon>Arthropoda</taxon>
        <taxon>Hexapoda</taxon>
        <taxon>Insecta</taxon>
        <taxon>Pterygota</taxon>
        <taxon>Neoptera</taxon>
        <taxon>Paraneoptera</taxon>
        <taxon>Hemiptera</taxon>
        <taxon>Heteroptera</taxon>
        <taxon>Panheteroptera</taxon>
        <taxon>Cimicomorpha</taxon>
        <taxon>Cimicidae</taxon>
        <taxon>Cimex</taxon>
    </lineage>
</organism>
<keyword evidence="12" id="KW-1185">Reference proteome</keyword>
<name>A0A8I6RJW1_CIMLE</name>
<reference evidence="11" key="1">
    <citation type="submission" date="2022-01" db="UniProtKB">
        <authorList>
            <consortium name="EnsemblMetazoa"/>
        </authorList>
    </citation>
    <scope>IDENTIFICATION</scope>
</reference>
<accession>A0A8I6RJW1</accession>
<dbReference type="GO" id="GO:0007131">
    <property type="term" value="P:reciprocal meiotic recombination"/>
    <property type="evidence" value="ECO:0007669"/>
    <property type="project" value="TreeGrafter"/>
</dbReference>
<dbReference type="CTD" id="5892"/>
<comment type="subcellular location">
    <subcellularLocation>
        <location evidence="1">Nucleus</location>
    </subcellularLocation>
</comment>
<keyword evidence="9" id="KW-0539">Nucleus</keyword>
<dbReference type="GO" id="GO:0042148">
    <property type="term" value="P:DNA strand invasion"/>
    <property type="evidence" value="ECO:0007669"/>
    <property type="project" value="TreeGrafter"/>
</dbReference>
<dbReference type="GeneID" id="106664868"/>
<keyword evidence="7" id="KW-0233">DNA recombination</keyword>
<evidence type="ECO:0000256" key="3">
    <source>
        <dbReference type="ARBA" id="ARBA00022741"/>
    </source>
</evidence>
<comment type="similarity">
    <text evidence="2">Belongs to the RecA family. RAD51 subfamily.</text>
</comment>
<dbReference type="GO" id="GO:0140664">
    <property type="term" value="F:ATP-dependent DNA damage sensor activity"/>
    <property type="evidence" value="ECO:0007669"/>
    <property type="project" value="InterPro"/>
</dbReference>
<dbReference type="Pfam" id="PF08423">
    <property type="entry name" value="Rad51"/>
    <property type="match status" value="1"/>
</dbReference>
<dbReference type="GO" id="GO:0005657">
    <property type="term" value="C:replication fork"/>
    <property type="evidence" value="ECO:0007669"/>
    <property type="project" value="TreeGrafter"/>
</dbReference>
<dbReference type="RefSeq" id="XP_024081564.1">
    <property type="nucleotide sequence ID" value="XM_024225796.1"/>
</dbReference>
<keyword evidence="4" id="KW-0227">DNA damage</keyword>
<dbReference type="GO" id="GO:0000400">
    <property type="term" value="F:four-way junction DNA binding"/>
    <property type="evidence" value="ECO:0007669"/>
    <property type="project" value="TreeGrafter"/>
</dbReference>
<dbReference type="EnsemblMetazoa" id="XM_014390910.2">
    <property type="protein sequence ID" value="XP_014246396.1"/>
    <property type="gene ID" value="LOC106664868"/>
</dbReference>